<name>A0A922IRW8_SCHHA</name>
<dbReference type="GO" id="GO:0016758">
    <property type="term" value="F:hexosyltransferase activity"/>
    <property type="evidence" value="ECO:0007669"/>
    <property type="project" value="InterPro"/>
</dbReference>
<keyword evidence="4" id="KW-0808">Transferase</keyword>
<keyword evidence="6 11" id="KW-0735">Signal-anchor</keyword>
<keyword evidence="13" id="KW-1185">Reference proteome</keyword>
<evidence type="ECO:0000256" key="5">
    <source>
        <dbReference type="ARBA" id="ARBA00022692"/>
    </source>
</evidence>
<evidence type="ECO:0000256" key="1">
    <source>
        <dbReference type="ARBA" id="ARBA00004323"/>
    </source>
</evidence>
<evidence type="ECO:0000313" key="13">
    <source>
        <dbReference type="Proteomes" id="UP000471633"/>
    </source>
</evidence>
<keyword evidence="3 11" id="KW-0328">Glycosyltransferase</keyword>
<reference evidence="12" key="1">
    <citation type="journal article" date="2012" name="Nat. Genet.">
        <title>Whole-genome sequence of Schistosoma haematobium.</title>
        <authorList>
            <person name="Young N.D."/>
            <person name="Jex A.R."/>
            <person name="Li B."/>
            <person name="Liu S."/>
            <person name="Yang L."/>
            <person name="Xiong Z."/>
            <person name="Li Y."/>
            <person name="Cantacessi C."/>
            <person name="Hall R.S."/>
            <person name="Xu X."/>
            <person name="Chen F."/>
            <person name="Wu X."/>
            <person name="Zerlotini A."/>
            <person name="Oliveira G."/>
            <person name="Hofmann A."/>
            <person name="Zhang G."/>
            <person name="Fang X."/>
            <person name="Kang Y."/>
            <person name="Campbell B.E."/>
            <person name="Loukas A."/>
            <person name="Ranganathan S."/>
            <person name="Rollinson D."/>
            <person name="Rinaldi G."/>
            <person name="Brindley P.J."/>
            <person name="Yang H."/>
            <person name="Wang J."/>
            <person name="Wang J."/>
            <person name="Gasser R.B."/>
        </authorList>
    </citation>
    <scope>NUCLEOTIDE SEQUENCE</scope>
</reference>
<dbReference type="GO" id="GO:0006493">
    <property type="term" value="P:protein O-linked glycosylation"/>
    <property type="evidence" value="ECO:0007669"/>
    <property type="project" value="TreeGrafter"/>
</dbReference>
<dbReference type="PANTHER" id="PTHR11214">
    <property type="entry name" value="BETA-1,3-N-ACETYLGLUCOSAMINYLTRANSFERASE"/>
    <property type="match status" value="1"/>
</dbReference>
<dbReference type="GeneID" id="24594503"/>
<keyword evidence="7 11" id="KW-1133">Transmembrane helix</keyword>
<dbReference type="RefSeq" id="XP_012798529.3">
    <property type="nucleotide sequence ID" value="XM_012943075.3"/>
</dbReference>
<dbReference type="PANTHER" id="PTHR11214:SF3">
    <property type="entry name" value="BETA-1,3-GALACTOSYLTRANSFERASE 6"/>
    <property type="match status" value="1"/>
</dbReference>
<dbReference type="Gene3D" id="3.90.550.50">
    <property type="match status" value="1"/>
</dbReference>
<comment type="subcellular location">
    <subcellularLocation>
        <location evidence="1 11">Golgi apparatus membrane</location>
        <topology evidence="1 11">Single-pass type II membrane protein</topology>
    </subcellularLocation>
</comment>
<dbReference type="InterPro" id="IPR002659">
    <property type="entry name" value="Glyco_trans_31"/>
</dbReference>
<comment type="similarity">
    <text evidence="2 11">Belongs to the glycosyltransferase 31 family.</text>
</comment>
<sequence>MHRTITVHFVNLFIINTIIMSHLNVFHSFIIIIIIIITITFINHVSMKSILKMKPKNEFIKTKKDLFKILSKWPITIRNQLKLHIQNLNFHDIKNVFNLCAKTNESIPIFIENSKFIFSQSNFCNKQTNLWILIIVHTHPNHRQKRDLIRGTWGSLSRVNNRKIGVLFFMGLSNNFNEQKLIEEEEQIHGDIVQRAFLEDYYNMTRKHITIMEWISKGYCNNVPFLVKVDDDTFVDIFHLTRYLELKYNNLKGLFYCTATSNVKVVRPNSIKHSKWQISEKEYPEKIFPTYCEGFGYIMDMKLAPYLYWCSMFQPPIWIDDVYVTGILAQNLGIPRLRFEDGHSYFNLKPAKDEGLLADSIFLISFYNEFYPLTVQDIWREVVAHSMEID</sequence>
<evidence type="ECO:0000256" key="11">
    <source>
        <dbReference type="RuleBase" id="RU363063"/>
    </source>
</evidence>
<dbReference type="FunFam" id="3.90.550.50:FF:000001">
    <property type="entry name" value="Hexosyltransferase"/>
    <property type="match status" value="1"/>
</dbReference>
<evidence type="ECO:0000256" key="3">
    <source>
        <dbReference type="ARBA" id="ARBA00022676"/>
    </source>
</evidence>
<feature type="transmembrane region" description="Helical" evidence="11">
    <location>
        <begin position="29"/>
        <end position="46"/>
    </location>
</feature>
<evidence type="ECO:0000256" key="6">
    <source>
        <dbReference type="ARBA" id="ARBA00022968"/>
    </source>
</evidence>
<dbReference type="Proteomes" id="UP000471633">
    <property type="component" value="Unassembled WGS sequence"/>
</dbReference>
<dbReference type="Pfam" id="PF01762">
    <property type="entry name" value="Galactosyl_T"/>
    <property type="match status" value="1"/>
</dbReference>
<organism evidence="12 13">
    <name type="scientific">Schistosoma haematobium</name>
    <name type="common">Blood fluke</name>
    <dbReference type="NCBI Taxonomy" id="6185"/>
    <lineage>
        <taxon>Eukaryota</taxon>
        <taxon>Metazoa</taxon>
        <taxon>Spiralia</taxon>
        <taxon>Lophotrochozoa</taxon>
        <taxon>Platyhelminthes</taxon>
        <taxon>Trematoda</taxon>
        <taxon>Digenea</taxon>
        <taxon>Strigeidida</taxon>
        <taxon>Schistosomatoidea</taxon>
        <taxon>Schistosomatidae</taxon>
        <taxon>Schistosoma</taxon>
    </lineage>
</organism>
<comment type="caution">
    <text evidence="12">The sequence shown here is derived from an EMBL/GenBank/DDBJ whole genome shotgun (WGS) entry which is preliminary data.</text>
</comment>
<proteinExistence type="inferred from homology"/>
<gene>
    <name evidence="12" type="primary">B3GALT5</name>
    <name evidence="12" type="ORF">MS3_00006873</name>
</gene>
<evidence type="ECO:0000256" key="8">
    <source>
        <dbReference type="ARBA" id="ARBA00023034"/>
    </source>
</evidence>
<dbReference type="GO" id="GO:0000139">
    <property type="term" value="C:Golgi membrane"/>
    <property type="evidence" value="ECO:0007669"/>
    <property type="project" value="UniProtKB-SubCell"/>
</dbReference>
<keyword evidence="9 11" id="KW-0472">Membrane</keyword>
<keyword evidence="8 11" id="KW-0333">Golgi apparatus</keyword>
<dbReference type="EC" id="2.4.1.-" evidence="11"/>
<protein>
    <recommendedName>
        <fullName evidence="11">Hexosyltransferase</fullName>
        <ecNumber evidence="11">2.4.1.-</ecNumber>
    </recommendedName>
</protein>
<evidence type="ECO:0000256" key="2">
    <source>
        <dbReference type="ARBA" id="ARBA00008661"/>
    </source>
</evidence>
<reference evidence="12" key="3">
    <citation type="submission" date="2021-06" db="EMBL/GenBank/DDBJ databases">
        <title>Chromosome-level genome assembly for S. haematobium.</title>
        <authorList>
            <person name="Stroehlein A.J."/>
        </authorList>
    </citation>
    <scope>NUCLEOTIDE SEQUENCE</scope>
</reference>
<dbReference type="AlphaFoldDB" id="A0A922IRW8"/>
<accession>A0A922IRW8</accession>
<keyword evidence="10" id="KW-0325">Glycoprotein</keyword>
<reference evidence="12" key="2">
    <citation type="journal article" date="2019" name="Gigascience">
        <title>High-quality Schistosoma haematobium genome achieved by single-molecule and long-range sequencing.</title>
        <authorList>
            <person name="Stroehlein A.J."/>
            <person name="Korhonen P.K."/>
            <person name="Chong T.M."/>
            <person name="Lim Y.L."/>
            <person name="Chan K.G."/>
            <person name="Webster B."/>
            <person name="Rollinson D."/>
            <person name="Brindley P.J."/>
            <person name="Gasser R.B."/>
            <person name="Young N.D."/>
        </authorList>
    </citation>
    <scope>NUCLEOTIDE SEQUENCE</scope>
</reference>
<reference evidence="12" key="4">
    <citation type="journal article" date="2022" name="PLoS Pathog.">
        <title>Chromosome-level genome of Schistosoma haematobium underpins genome-wide explorations of molecular variation.</title>
        <authorList>
            <person name="Stroehlein A.J."/>
            <person name="Korhonen P.K."/>
            <person name="Lee V.V."/>
            <person name="Ralph S.A."/>
            <person name="Mentink-Kane M."/>
            <person name="You H."/>
            <person name="McManus D.P."/>
            <person name="Tchuente L.T."/>
            <person name="Stothard J.R."/>
            <person name="Kaur P."/>
            <person name="Dudchenko O."/>
            <person name="Aiden E.L."/>
            <person name="Yang B."/>
            <person name="Yang H."/>
            <person name="Emery A.M."/>
            <person name="Webster B.L."/>
            <person name="Brindley P.J."/>
            <person name="Rollinson D."/>
            <person name="Chang B.C.H."/>
            <person name="Gasser R.B."/>
            <person name="Young N.D."/>
        </authorList>
    </citation>
    <scope>NUCLEOTIDE SEQUENCE</scope>
</reference>
<evidence type="ECO:0000256" key="10">
    <source>
        <dbReference type="ARBA" id="ARBA00023180"/>
    </source>
</evidence>
<evidence type="ECO:0000256" key="7">
    <source>
        <dbReference type="ARBA" id="ARBA00022989"/>
    </source>
</evidence>
<evidence type="ECO:0000256" key="4">
    <source>
        <dbReference type="ARBA" id="ARBA00022679"/>
    </source>
</evidence>
<dbReference type="EMBL" id="AMPZ03000004">
    <property type="protein sequence ID" value="KAH9585699.1"/>
    <property type="molecule type" value="Genomic_DNA"/>
</dbReference>
<keyword evidence="5 11" id="KW-0812">Transmembrane</keyword>
<evidence type="ECO:0000256" key="9">
    <source>
        <dbReference type="ARBA" id="ARBA00023136"/>
    </source>
</evidence>
<dbReference type="CTD" id="10317"/>
<evidence type="ECO:0000313" key="12">
    <source>
        <dbReference type="EMBL" id="KAH9585699.1"/>
    </source>
</evidence>
<dbReference type="KEGG" id="shx:MS3_00006873"/>